<dbReference type="PANTHER" id="PTHR46481:SF11">
    <property type="entry name" value="ZINC FINGER BED DOMAIN-CONTAINING PROTEIN RICESLEEPER 2-LIKE"/>
    <property type="match status" value="1"/>
</dbReference>
<feature type="region of interest" description="Disordered" evidence="2">
    <location>
        <begin position="23"/>
        <end position="42"/>
    </location>
</feature>
<feature type="region of interest" description="Disordered" evidence="2">
    <location>
        <begin position="87"/>
        <end position="122"/>
    </location>
</feature>
<dbReference type="EMBL" id="SPHZ02000003">
    <property type="protein sequence ID" value="KAF0924206.1"/>
    <property type="molecule type" value="Genomic_DNA"/>
</dbReference>
<dbReference type="SUPFAM" id="SSF53098">
    <property type="entry name" value="Ribonuclease H-like"/>
    <property type="match status" value="1"/>
</dbReference>
<feature type="compositionally biased region" description="Basic residues" evidence="2">
    <location>
        <begin position="87"/>
        <end position="114"/>
    </location>
</feature>
<organism evidence="5 6">
    <name type="scientific">Oryza meyeriana var. granulata</name>
    <dbReference type="NCBI Taxonomy" id="110450"/>
    <lineage>
        <taxon>Eukaryota</taxon>
        <taxon>Viridiplantae</taxon>
        <taxon>Streptophyta</taxon>
        <taxon>Embryophyta</taxon>
        <taxon>Tracheophyta</taxon>
        <taxon>Spermatophyta</taxon>
        <taxon>Magnoliopsida</taxon>
        <taxon>Liliopsida</taxon>
        <taxon>Poales</taxon>
        <taxon>Poaceae</taxon>
        <taxon>BOP clade</taxon>
        <taxon>Oryzoideae</taxon>
        <taxon>Oryzeae</taxon>
        <taxon>Oryzinae</taxon>
        <taxon>Oryza</taxon>
        <taxon>Oryza meyeriana</taxon>
    </lineage>
</organism>
<dbReference type="InterPro" id="IPR008906">
    <property type="entry name" value="HATC_C_dom"/>
</dbReference>
<feature type="domain" description="hAT-like transposase RNase-H fold" evidence="4">
    <location>
        <begin position="428"/>
        <end position="527"/>
    </location>
</feature>
<keyword evidence="6" id="KW-1185">Reference proteome</keyword>
<name>A0A6G1EHY9_9ORYZ</name>
<evidence type="ECO:0000256" key="2">
    <source>
        <dbReference type="SAM" id="MobiDB-lite"/>
    </source>
</evidence>
<proteinExistence type="predicted"/>
<dbReference type="GO" id="GO:0046983">
    <property type="term" value="F:protein dimerization activity"/>
    <property type="evidence" value="ECO:0007669"/>
    <property type="project" value="InterPro"/>
</dbReference>
<feature type="compositionally biased region" description="Low complexity" evidence="2">
    <location>
        <begin position="28"/>
        <end position="39"/>
    </location>
</feature>
<dbReference type="PANTHER" id="PTHR46481">
    <property type="entry name" value="ZINC FINGER BED DOMAIN-CONTAINING PROTEIN 4"/>
    <property type="match status" value="1"/>
</dbReference>
<accession>A0A6G1EHY9</accession>
<evidence type="ECO:0000256" key="1">
    <source>
        <dbReference type="ARBA" id="ARBA00023125"/>
    </source>
</evidence>
<dbReference type="InterPro" id="IPR025525">
    <property type="entry name" value="hAT-like_transposase_RNase-H"/>
</dbReference>
<dbReference type="GO" id="GO:0003677">
    <property type="term" value="F:DNA binding"/>
    <property type="evidence" value="ECO:0007669"/>
    <property type="project" value="UniProtKB-KW"/>
</dbReference>
<protein>
    <recommendedName>
        <fullName evidence="7">BED-type domain-containing protein</fullName>
    </recommendedName>
</protein>
<dbReference type="InterPro" id="IPR012337">
    <property type="entry name" value="RNaseH-like_sf"/>
</dbReference>
<evidence type="ECO:0008006" key="7">
    <source>
        <dbReference type="Google" id="ProtNLM"/>
    </source>
</evidence>
<gene>
    <name evidence="5" type="ORF">E2562_008503</name>
</gene>
<comment type="caution">
    <text evidence="5">The sequence shown here is derived from an EMBL/GenBank/DDBJ whole genome shotgun (WGS) entry which is preliminary data.</text>
</comment>
<keyword evidence="1" id="KW-0238">DNA-binding</keyword>
<feature type="domain" description="HAT C-terminal dimerisation" evidence="3">
    <location>
        <begin position="569"/>
        <end position="651"/>
    </location>
</feature>
<evidence type="ECO:0000313" key="6">
    <source>
        <dbReference type="Proteomes" id="UP000479710"/>
    </source>
</evidence>
<sequence length="679" mass="77122">MKTIQDYIARPKPKNLELVLRDDIPQGAAKDSPAAPDSSHAVEEEYVSKRKLTSSVWKEFKRKKIDSKWKAECLWCHKRLGGDTKNGTKHLHDHLNKCPRRRSNKCSKPAHSKGTRNTDEPTVASLEGSTFSQDVARMELARMIILHDYPLSIMEHYGFQRFVRALQPLFQLVPNNSLKNDVISIYETEKVRAREILWEAQGRIAITADIWTSDDQNRGYVAVRAHFVDQSWTLQSRLLSFVHVPWPHTAQAISETLSSCLNEWNLGRRISMVLADDCSTDDTVTGLLKQALDTEQLLLGGSFLNMRCCAYVLSRIANSCLGVMGGAVDRIRASVDFWTATTERDVVFVDAARGLNVNVDKKLTLDCNTRWNSTLSMLNVAMSYKQVFDQLRRIEKQYICAPDDDDWKLAKEVCSKWKLFCDIAELISEAKYVTANMYFPKICGIRMAMRRWTGCENELTGRMTNEIAELFEKYCVEVHDLMAVATVLDPRYKLELLQFYFPSIFGDGAYNEINRVRQLSYDLVKQYQGPQSKVGAMQPCSGEEEDPDQLSSFDLYIAFKFSSADVKSELDKYLDEPVIPRTVDFDILDWWKIMGKRYPTLQMVARDILAVPVSRVVSESAFSIAGRVLSPQRSKLLPDTLEALMCSQDWLRAENGGAGSSGLSSYPTCLEDADVTTKE</sequence>
<dbReference type="OrthoDB" id="1900170at2759"/>
<evidence type="ECO:0000259" key="3">
    <source>
        <dbReference type="Pfam" id="PF05699"/>
    </source>
</evidence>
<dbReference type="Pfam" id="PF05699">
    <property type="entry name" value="Dimer_Tnp_hAT"/>
    <property type="match status" value="1"/>
</dbReference>
<dbReference type="AlphaFoldDB" id="A0A6G1EHY9"/>
<reference evidence="5 6" key="1">
    <citation type="submission" date="2019-11" db="EMBL/GenBank/DDBJ databases">
        <title>Whole genome sequence of Oryza granulata.</title>
        <authorList>
            <person name="Li W."/>
        </authorList>
    </citation>
    <scope>NUCLEOTIDE SEQUENCE [LARGE SCALE GENOMIC DNA]</scope>
    <source>
        <strain evidence="6">cv. Menghai</strain>
        <tissue evidence="5">Leaf</tissue>
    </source>
</reference>
<dbReference type="SMART" id="SM00614">
    <property type="entry name" value="ZnF_BED"/>
    <property type="match status" value="1"/>
</dbReference>
<evidence type="ECO:0000313" key="5">
    <source>
        <dbReference type="EMBL" id="KAF0924206.1"/>
    </source>
</evidence>
<evidence type="ECO:0000259" key="4">
    <source>
        <dbReference type="Pfam" id="PF14372"/>
    </source>
</evidence>
<dbReference type="Pfam" id="PF14372">
    <property type="entry name" value="hAT-like_RNase-H"/>
    <property type="match status" value="1"/>
</dbReference>
<dbReference type="InterPro" id="IPR052035">
    <property type="entry name" value="ZnF_BED_domain_contain"/>
</dbReference>
<dbReference type="Proteomes" id="UP000479710">
    <property type="component" value="Unassembled WGS sequence"/>
</dbReference>